<dbReference type="AlphaFoldDB" id="A0A843VPZ8"/>
<evidence type="ECO:0000313" key="2">
    <source>
        <dbReference type="EMBL" id="MQM01173.1"/>
    </source>
</evidence>
<dbReference type="EMBL" id="NMUH01002632">
    <property type="protein sequence ID" value="MQM01173.1"/>
    <property type="molecule type" value="Genomic_DNA"/>
</dbReference>
<proteinExistence type="predicted"/>
<keyword evidence="3" id="KW-1185">Reference proteome</keyword>
<evidence type="ECO:0000256" key="1">
    <source>
        <dbReference type="SAM" id="MobiDB-lite"/>
    </source>
</evidence>
<protein>
    <submittedName>
        <fullName evidence="2">Uncharacterized protein</fullName>
    </submittedName>
</protein>
<gene>
    <name evidence="2" type="ORF">Taro_033923</name>
</gene>
<dbReference type="Proteomes" id="UP000652761">
    <property type="component" value="Unassembled WGS sequence"/>
</dbReference>
<organism evidence="2 3">
    <name type="scientific">Colocasia esculenta</name>
    <name type="common">Wild taro</name>
    <name type="synonym">Arum esculentum</name>
    <dbReference type="NCBI Taxonomy" id="4460"/>
    <lineage>
        <taxon>Eukaryota</taxon>
        <taxon>Viridiplantae</taxon>
        <taxon>Streptophyta</taxon>
        <taxon>Embryophyta</taxon>
        <taxon>Tracheophyta</taxon>
        <taxon>Spermatophyta</taxon>
        <taxon>Magnoliopsida</taxon>
        <taxon>Liliopsida</taxon>
        <taxon>Araceae</taxon>
        <taxon>Aroideae</taxon>
        <taxon>Colocasieae</taxon>
        <taxon>Colocasia</taxon>
    </lineage>
</organism>
<accession>A0A843VPZ8</accession>
<feature type="non-terminal residue" evidence="2">
    <location>
        <position position="1"/>
    </location>
</feature>
<feature type="region of interest" description="Disordered" evidence="1">
    <location>
        <begin position="1"/>
        <end position="21"/>
    </location>
</feature>
<sequence length="60" mass="6626">MVDGSSWKDLGARGRVRSGGKQQIGWRFSRGSFWGFGANRGLARLLTRFGDLLWLQGGVV</sequence>
<name>A0A843VPZ8_COLES</name>
<reference evidence="2" key="1">
    <citation type="submission" date="2017-07" db="EMBL/GenBank/DDBJ databases">
        <title>Taro Niue Genome Assembly and Annotation.</title>
        <authorList>
            <person name="Atibalentja N."/>
            <person name="Keating K."/>
            <person name="Fields C.J."/>
        </authorList>
    </citation>
    <scope>NUCLEOTIDE SEQUENCE</scope>
    <source>
        <strain evidence="2">Niue_2</strain>
        <tissue evidence="2">Leaf</tissue>
    </source>
</reference>
<evidence type="ECO:0000313" key="3">
    <source>
        <dbReference type="Proteomes" id="UP000652761"/>
    </source>
</evidence>
<comment type="caution">
    <text evidence="2">The sequence shown here is derived from an EMBL/GenBank/DDBJ whole genome shotgun (WGS) entry which is preliminary data.</text>
</comment>